<feature type="region of interest" description="Disordered" evidence="1">
    <location>
        <begin position="298"/>
        <end position="328"/>
    </location>
</feature>
<name>A0A0B7A6F2_9EUPU</name>
<dbReference type="GO" id="GO:0005737">
    <property type="term" value="C:cytoplasm"/>
    <property type="evidence" value="ECO:0007669"/>
    <property type="project" value="TreeGrafter"/>
</dbReference>
<sequence>LITSVRLDQDLKKHLKKIHHSKPAGACGYTTVLNPYQTSYDKDYPPKTGRHIWAIRPMTSVGYVTSVPDSKTQGPTEYDAEYFEKFQRPVSPERAATSSGQRNNKPHPPQSFLVWKFPSKNRNIQDGGVKLSADLTNEKLNQITKRLCHSVYQNDYLGIPQGFQVASAFNLPSNWKENVPHVMDSSQRRAYQQPHQLRELTVPITRYGSNTLKQIPAVTVIPTANKRLTDVDVKTTYDRHFNSNAGPVIEEIINAGKKREAETLRARMKSNGHDNGQIDKLLMEFEEPNGVMIHSHERVACPSPPRSSRSSSAPPTAQRKQFASPGEIGYKINQRASASRTARAVFSDNKPHLSVYPGATTISPYLGQMPASPLSVPYTPPMFLS</sequence>
<feature type="non-terminal residue" evidence="2">
    <location>
        <position position="1"/>
    </location>
</feature>
<protein>
    <submittedName>
        <fullName evidence="2">Uncharacterized protein</fullName>
    </submittedName>
</protein>
<dbReference type="PANTHER" id="PTHR33769:SF2">
    <property type="entry name" value="TESTIS-EXPRESSED PROTEIN 26"/>
    <property type="match status" value="1"/>
</dbReference>
<evidence type="ECO:0000313" key="2">
    <source>
        <dbReference type="EMBL" id="CEK76247.1"/>
    </source>
</evidence>
<feature type="compositionally biased region" description="Low complexity" evidence="1">
    <location>
        <begin position="306"/>
        <end position="315"/>
    </location>
</feature>
<organism evidence="2">
    <name type="scientific">Arion vulgaris</name>
    <dbReference type="NCBI Taxonomy" id="1028688"/>
    <lineage>
        <taxon>Eukaryota</taxon>
        <taxon>Metazoa</taxon>
        <taxon>Spiralia</taxon>
        <taxon>Lophotrochozoa</taxon>
        <taxon>Mollusca</taxon>
        <taxon>Gastropoda</taxon>
        <taxon>Heterobranchia</taxon>
        <taxon>Euthyneura</taxon>
        <taxon>Panpulmonata</taxon>
        <taxon>Eupulmonata</taxon>
        <taxon>Stylommatophora</taxon>
        <taxon>Helicina</taxon>
        <taxon>Arionoidea</taxon>
        <taxon>Arionidae</taxon>
        <taxon>Arion</taxon>
    </lineage>
</organism>
<accession>A0A0B7A6F2</accession>
<evidence type="ECO:0000256" key="1">
    <source>
        <dbReference type="SAM" id="MobiDB-lite"/>
    </source>
</evidence>
<gene>
    <name evidence="2" type="primary">ORF99137</name>
</gene>
<dbReference type="AlphaFoldDB" id="A0A0B7A6F2"/>
<dbReference type="InterPro" id="IPR043460">
    <property type="entry name" value="MEDAG/TEX26"/>
</dbReference>
<proteinExistence type="predicted"/>
<dbReference type="PANTHER" id="PTHR33769">
    <property type="entry name" value="TESTIS-EXPRESSED PROTEIN 26 ISOFORM X3"/>
    <property type="match status" value="1"/>
</dbReference>
<feature type="region of interest" description="Disordered" evidence="1">
    <location>
        <begin position="89"/>
        <end position="110"/>
    </location>
</feature>
<reference evidence="2" key="1">
    <citation type="submission" date="2014-12" db="EMBL/GenBank/DDBJ databases">
        <title>Insight into the proteome of Arion vulgaris.</title>
        <authorList>
            <person name="Aradska J."/>
            <person name="Bulat T."/>
            <person name="Smidak R."/>
            <person name="Sarate P."/>
            <person name="Gangsoo J."/>
            <person name="Sialana F."/>
            <person name="Bilban M."/>
            <person name="Lubec G."/>
        </authorList>
    </citation>
    <scope>NUCLEOTIDE SEQUENCE</scope>
    <source>
        <tissue evidence="2">Skin</tissue>
    </source>
</reference>
<dbReference type="EMBL" id="HACG01029382">
    <property type="protein sequence ID" value="CEK76247.1"/>
    <property type="molecule type" value="Transcribed_RNA"/>
</dbReference>